<evidence type="ECO:0000313" key="3">
    <source>
        <dbReference type="Proteomes" id="UP001187192"/>
    </source>
</evidence>
<sequence length="561" mass="62665">MDLPEECWELVFNLVDHRHRFSSLSLICKLFLSITNDLVTTLAVSRPTLPLLPDLLRRFSRLRKIDLSGLDGDVDPILSRIAESELNLEELDISNRKNLPTHGLRALGSKLKSLRRLNCSQIGSLRDSDLNTIAELFPLLEELDISYPELGLSDSCSFLRPVTDVGMLSLSSKLKGLRRINLSGNHFITDQSLVFLSKDCLLLGEIVIHCCDFITQNGIAFLFRRCANLNSVSVSGIRFSLDDSTFHDSLLCAKALRVIDFTESVIADELLYAIREASLPLNKLILANCRGFTFSGISFLLSKHQFIQYLDLEAANFLTDDSMFELSEFLRGITFISLSMCNKLTDSTLFCLTRNCPFLNEIKMAGTNVGAKDLSFSTGSVANARIKYLNLAQNRSLGNESIKHYATLCPNLQMLDLSNCEGITEEGVFKVLKRCPEIRYLGLNQCIGIKTFLVDFELSNLEVLCARGSGIDDSGLALIGNRCPQLLQLDLTGCLNITAKGVKELVQSCRALREINLKWCNNVNVDIVAWMVFSRPSLRRIVPPCGFVPSESLRNLYLRHG</sequence>
<gene>
    <name evidence="2" type="ORF">TIFTF001_019087</name>
</gene>
<evidence type="ECO:0000259" key="1">
    <source>
        <dbReference type="Pfam" id="PF25372"/>
    </source>
</evidence>
<dbReference type="GO" id="GO:0019005">
    <property type="term" value="C:SCF ubiquitin ligase complex"/>
    <property type="evidence" value="ECO:0007669"/>
    <property type="project" value="TreeGrafter"/>
</dbReference>
<reference evidence="2" key="1">
    <citation type="submission" date="2023-07" db="EMBL/GenBank/DDBJ databases">
        <title>draft genome sequence of fig (Ficus carica).</title>
        <authorList>
            <person name="Takahashi T."/>
            <person name="Nishimura K."/>
        </authorList>
    </citation>
    <scope>NUCLEOTIDE SEQUENCE</scope>
</reference>
<feature type="domain" description="F-box/LRR-repeat protein 15-like leucin rich repeat" evidence="1">
    <location>
        <begin position="312"/>
        <end position="450"/>
    </location>
</feature>
<dbReference type="PANTHER" id="PTHR13318">
    <property type="entry name" value="PARTNER OF PAIRED, ISOFORM B-RELATED"/>
    <property type="match status" value="1"/>
</dbReference>
<dbReference type="InterPro" id="IPR057207">
    <property type="entry name" value="FBXL15_LRR"/>
</dbReference>
<protein>
    <recommendedName>
        <fullName evidence="1">F-box/LRR-repeat protein 15-like leucin rich repeat domain-containing protein</fullName>
    </recommendedName>
</protein>
<proteinExistence type="predicted"/>
<dbReference type="GO" id="GO:0031146">
    <property type="term" value="P:SCF-dependent proteasomal ubiquitin-dependent protein catabolic process"/>
    <property type="evidence" value="ECO:0007669"/>
    <property type="project" value="TreeGrafter"/>
</dbReference>
<feature type="domain" description="F-box/LRR-repeat protein 15-like leucin rich repeat" evidence="1">
    <location>
        <begin position="162"/>
        <end position="307"/>
    </location>
</feature>
<dbReference type="PANTHER" id="PTHR13318:SF106">
    <property type="entry name" value="F-BOX_LRR-REPEAT PROTEIN 2"/>
    <property type="match status" value="1"/>
</dbReference>
<dbReference type="EMBL" id="BTGU01000032">
    <property type="protein sequence ID" value="GMN49925.1"/>
    <property type="molecule type" value="Genomic_DNA"/>
</dbReference>
<dbReference type="Gene3D" id="3.80.10.10">
    <property type="entry name" value="Ribonuclease Inhibitor"/>
    <property type="match status" value="5"/>
</dbReference>
<comment type="caution">
    <text evidence="2">The sequence shown here is derived from an EMBL/GenBank/DDBJ whole genome shotgun (WGS) entry which is preliminary data.</text>
</comment>
<name>A0AA88ACQ4_FICCA</name>
<dbReference type="AlphaFoldDB" id="A0AA88ACQ4"/>
<dbReference type="SMART" id="SM00367">
    <property type="entry name" value="LRR_CC"/>
    <property type="match status" value="11"/>
</dbReference>
<dbReference type="InterPro" id="IPR032675">
    <property type="entry name" value="LRR_dom_sf"/>
</dbReference>
<evidence type="ECO:0000313" key="2">
    <source>
        <dbReference type="EMBL" id="GMN49925.1"/>
    </source>
</evidence>
<keyword evidence="3" id="KW-1185">Reference proteome</keyword>
<organism evidence="2 3">
    <name type="scientific">Ficus carica</name>
    <name type="common">Common fig</name>
    <dbReference type="NCBI Taxonomy" id="3494"/>
    <lineage>
        <taxon>Eukaryota</taxon>
        <taxon>Viridiplantae</taxon>
        <taxon>Streptophyta</taxon>
        <taxon>Embryophyta</taxon>
        <taxon>Tracheophyta</taxon>
        <taxon>Spermatophyta</taxon>
        <taxon>Magnoliopsida</taxon>
        <taxon>eudicotyledons</taxon>
        <taxon>Gunneridae</taxon>
        <taxon>Pentapetalae</taxon>
        <taxon>rosids</taxon>
        <taxon>fabids</taxon>
        <taxon>Rosales</taxon>
        <taxon>Moraceae</taxon>
        <taxon>Ficeae</taxon>
        <taxon>Ficus</taxon>
    </lineage>
</organism>
<accession>A0AA88ACQ4</accession>
<dbReference type="SUPFAM" id="SSF52047">
    <property type="entry name" value="RNI-like"/>
    <property type="match status" value="2"/>
</dbReference>
<dbReference type="InterPro" id="IPR006553">
    <property type="entry name" value="Leu-rich_rpt_Cys-con_subtyp"/>
</dbReference>
<dbReference type="Proteomes" id="UP001187192">
    <property type="component" value="Unassembled WGS sequence"/>
</dbReference>
<dbReference type="Pfam" id="PF25372">
    <property type="entry name" value="DUF7885"/>
    <property type="match status" value="2"/>
</dbReference>
<dbReference type="Gramene" id="FCD_00003134-RA">
    <property type="protein sequence ID" value="FCD_00003134-RA:cds"/>
    <property type="gene ID" value="FCD_00003134"/>
</dbReference>